<dbReference type="GO" id="GO:0000287">
    <property type="term" value="F:magnesium ion binding"/>
    <property type="evidence" value="ECO:0007669"/>
    <property type="project" value="InterPro"/>
</dbReference>
<feature type="domain" description="Thiamine pyrophosphate enzyme central" evidence="4">
    <location>
        <begin position="201"/>
        <end position="331"/>
    </location>
</feature>
<dbReference type="Gene3D" id="3.40.50.1220">
    <property type="entry name" value="TPP-binding domain"/>
    <property type="match status" value="1"/>
</dbReference>
<dbReference type="Pfam" id="PF00205">
    <property type="entry name" value="TPP_enzyme_M"/>
    <property type="match status" value="1"/>
</dbReference>
<dbReference type="AlphaFoldDB" id="A0A6G9YMU8"/>
<evidence type="ECO:0000259" key="6">
    <source>
        <dbReference type="Pfam" id="PF02776"/>
    </source>
</evidence>
<dbReference type="InterPro" id="IPR012001">
    <property type="entry name" value="Thiamin_PyroP_enz_TPP-bd_dom"/>
</dbReference>
<gene>
    <name evidence="7" type="ORF">F5544_33490</name>
</gene>
<dbReference type="Pfam" id="PF02776">
    <property type="entry name" value="TPP_enzyme_N"/>
    <property type="match status" value="1"/>
</dbReference>
<comment type="similarity">
    <text evidence="1 3">Belongs to the TPP enzyme family.</text>
</comment>
<dbReference type="PANTHER" id="PTHR42981:SF2">
    <property type="entry name" value="PYRUVATE DEHYDROGENASE [UBIQUINONE]"/>
    <property type="match status" value="1"/>
</dbReference>
<evidence type="ECO:0000256" key="3">
    <source>
        <dbReference type="RuleBase" id="RU362132"/>
    </source>
</evidence>
<dbReference type="KEGG" id="nah:F5544_33490"/>
<dbReference type="GO" id="GO:0030976">
    <property type="term" value="F:thiamine pyrophosphate binding"/>
    <property type="evidence" value="ECO:0007669"/>
    <property type="project" value="InterPro"/>
</dbReference>
<dbReference type="Proteomes" id="UP000503540">
    <property type="component" value="Chromosome"/>
</dbReference>
<dbReference type="SUPFAM" id="SSF52467">
    <property type="entry name" value="DHS-like NAD/FAD-binding domain"/>
    <property type="match status" value="1"/>
</dbReference>
<dbReference type="InterPro" id="IPR047211">
    <property type="entry name" value="POXB-like"/>
</dbReference>
<sequence>MSEQRTAADVLVDRLVDWGVDTIFGLPGDGINGLMDALRKRRDDIRYIHVRHEEVAAMAAVGYAKFTGKLGVCFATSGPGAIHLMNGMLDAKVEQAPLLAITGMTYHDLIGTSYLQDINTDYVMNDLTVYNARIMGPQHVLNVTDYACRTALTQRGPAHLAFPIDYQAADAESGTRFQRNVSGHTSAKFQPPVRIPQRELLRQAADLLGGRSRVAILAGAGARGAGSELEQAAEKLGAPIIKGQLGKDCVPDDSPYTTGPVALVGSRPSEEALQDCDALLIVGSTMPYLEYYPEPGRAVCVQIDDKPERIGLRHPVDVGLCGDAKATLAELVALLPRNEDRTFLEQAQRGMRDWWDLMAERGTHTDVPMHPQVPTWYLNDALTDDAIVCGDSGTVTTWAARLLKIRGNQRFSFSGTNCSMAAALPYAIGAQAAYPGRQVVAYTGDGSLTMQLGDFLTCVQHDLPVKVVVIRNDTLGLIKWEQMVFLGNPEYGVNMAPLDFVKFAEACGAKGFRIDDPRRCRDQLLAALGHPGPVIVECVVDAHEPPMPAKVKKDQVRKLVSALREGTPNRRRIALQMVKDMLDEASFDASPGHVIPDAVGRAASRVVHRHDGKE</sequence>
<dbReference type="InterPro" id="IPR047212">
    <property type="entry name" value="TPP_POXB-like"/>
</dbReference>
<dbReference type="Pfam" id="PF02775">
    <property type="entry name" value="TPP_enzyme_C"/>
    <property type="match status" value="1"/>
</dbReference>
<dbReference type="InterPro" id="IPR012000">
    <property type="entry name" value="Thiamin_PyroP_enz_cen_dom"/>
</dbReference>
<dbReference type="PANTHER" id="PTHR42981">
    <property type="entry name" value="PYRUVATE DEHYDROGENASE [UBIQUINONE]"/>
    <property type="match status" value="1"/>
</dbReference>
<evidence type="ECO:0000313" key="8">
    <source>
        <dbReference type="Proteomes" id="UP000503540"/>
    </source>
</evidence>
<name>A0A6G9YMU8_9NOCA</name>
<evidence type="ECO:0000313" key="7">
    <source>
        <dbReference type="EMBL" id="QIS14534.1"/>
    </source>
</evidence>
<dbReference type="CDD" id="cd02014">
    <property type="entry name" value="TPP_POX"/>
    <property type="match status" value="1"/>
</dbReference>
<dbReference type="CDD" id="cd07039">
    <property type="entry name" value="TPP_PYR_POX"/>
    <property type="match status" value="1"/>
</dbReference>
<feature type="domain" description="Thiamine pyrophosphate enzyme N-terminal TPP-binding" evidence="6">
    <location>
        <begin position="6"/>
        <end position="118"/>
    </location>
</feature>
<reference evidence="7 8" key="1">
    <citation type="journal article" date="2019" name="ACS Chem. Biol.">
        <title>Identification and Mobilization of a Cryptic Antibiotic Biosynthesis Gene Locus from a Human-Pathogenic Nocardia Isolate.</title>
        <authorList>
            <person name="Herisse M."/>
            <person name="Ishida K."/>
            <person name="Porter J.L."/>
            <person name="Howden B."/>
            <person name="Hertweck C."/>
            <person name="Stinear T.P."/>
            <person name="Pidot S.J."/>
        </authorList>
    </citation>
    <scope>NUCLEOTIDE SEQUENCE [LARGE SCALE GENOMIC DNA]</scope>
    <source>
        <strain evidence="7 8">AUSMDU00012717</strain>
    </source>
</reference>
<evidence type="ECO:0000259" key="5">
    <source>
        <dbReference type="Pfam" id="PF02775"/>
    </source>
</evidence>
<dbReference type="InterPro" id="IPR047210">
    <property type="entry name" value="TPP_PYR_POXB-like"/>
</dbReference>
<feature type="domain" description="Thiamine pyrophosphate enzyme TPP-binding" evidence="5">
    <location>
        <begin position="391"/>
        <end position="538"/>
    </location>
</feature>
<dbReference type="InterPro" id="IPR029035">
    <property type="entry name" value="DHS-like_NAD/FAD-binding_dom"/>
</dbReference>
<accession>A0A6G9YMU8</accession>
<dbReference type="EMBL" id="CP046172">
    <property type="protein sequence ID" value="QIS14534.1"/>
    <property type="molecule type" value="Genomic_DNA"/>
</dbReference>
<keyword evidence="8" id="KW-1185">Reference proteome</keyword>
<evidence type="ECO:0000256" key="2">
    <source>
        <dbReference type="ARBA" id="ARBA00023052"/>
    </source>
</evidence>
<evidence type="ECO:0000256" key="1">
    <source>
        <dbReference type="ARBA" id="ARBA00007812"/>
    </source>
</evidence>
<proteinExistence type="inferred from homology"/>
<protein>
    <submittedName>
        <fullName evidence="7">Pyruvate oxidase</fullName>
    </submittedName>
</protein>
<dbReference type="RefSeq" id="WP_167476931.1">
    <property type="nucleotide sequence ID" value="NZ_CP046172.1"/>
</dbReference>
<dbReference type="Gene3D" id="3.40.50.970">
    <property type="match status" value="2"/>
</dbReference>
<dbReference type="GO" id="GO:0003824">
    <property type="term" value="F:catalytic activity"/>
    <property type="evidence" value="ECO:0007669"/>
    <property type="project" value="InterPro"/>
</dbReference>
<keyword evidence="2 3" id="KW-0786">Thiamine pyrophosphate</keyword>
<keyword evidence="7" id="KW-0670">Pyruvate</keyword>
<dbReference type="SUPFAM" id="SSF52518">
    <property type="entry name" value="Thiamin diphosphate-binding fold (THDP-binding)"/>
    <property type="match status" value="2"/>
</dbReference>
<dbReference type="InterPro" id="IPR029061">
    <property type="entry name" value="THDP-binding"/>
</dbReference>
<evidence type="ECO:0000259" key="4">
    <source>
        <dbReference type="Pfam" id="PF00205"/>
    </source>
</evidence>
<dbReference type="InterPro" id="IPR011766">
    <property type="entry name" value="TPP_enzyme_TPP-bd"/>
</dbReference>
<organism evidence="7 8">
    <name type="scientific">Nocardia arthritidis</name>
    <dbReference type="NCBI Taxonomy" id="228602"/>
    <lineage>
        <taxon>Bacteria</taxon>
        <taxon>Bacillati</taxon>
        <taxon>Actinomycetota</taxon>
        <taxon>Actinomycetes</taxon>
        <taxon>Mycobacteriales</taxon>
        <taxon>Nocardiaceae</taxon>
        <taxon>Nocardia</taxon>
    </lineage>
</organism>